<feature type="transmembrane region" description="Helical" evidence="7">
    <location>
        <begin position="217"/>
        <end position="236"/>
    </location>
</feature>
<comment type="subcellular location">
    <subcellularLocation>
        <location evidence="1">Cell membrane</location>
        <topology evidence="1">Multi-pass membrane protein</topology>
    </subcellularLocation>
</comment>
<dbReference type="InterPro" id="IPR036259">
    <property type="entry name" value="MFS_trans_sf"/>
</dbReference>
<proteinExistence type="predicted"/>
<dbReference type="KEGG" id="cpra:CPter91_1276"/>
<dbReference type="PANTHER" id="PTHR42718:SF46">
    <property type="entry name" value="BLR6921 PROTEIN"/>
    <property type="match status" value="1"/>
</dbReference>
<evidence type="ECO:0000256" key="2">
    <source>
        <dbReference type="ARBA" id="ARBA00022448"/>
    </source>
</evidence>
<dbReference type="PANTHER" id="PTHR42718">
    <property type="entry name" value="MAJOR FACILITATOR SUPERFAMILY MULTIDRUG TRANSPORTER MFSC"/>
    <property type="match status" value="1"/>
</dbReference>
<evidence type="ECO:0000313" key="9">
    <source>
        <dbReference type="EMBL" id="AMP03659.1"/>
    </source>
</evidence>
<dbReference type="EMBL" id="CP013234">
    <property type="protein sequence ID" value="AMP03659.1"/>
    <property type="molecule type" value="Genomic_DNA"/>
</dbReference>
<organism evidence="9 10">
    <name type="scientific">Collimonas pratensis</name>
    <dbReference type="NCBI Taxonomy" id="279113"/>
    <lineage>
        <taxon>Bacteria</taxon>
        <taxon>Pseudomonadati</taxon>
        <taxon>Pseudomonadota</taxon>
        <taxon>Betaproteobacteria</taxon>
        <taxon>Burkholderiales</taxon>
        <taxon>Oxalobacteraceae</taxon>
        <taxon>Collimonas</taxon>
    </lineage>
</organism>
<dbReference type="PROSITE" id="PS50850">
    <property type="entry name" value="MFS"/>
    <property type="match status" value="1"/>
</dbReference>
<evidence type="ECO:0000256" key="3">
    <source>
        <dbReference type="ARBA" id="ARBA00022475"/>
    </source>
</evidence>
<feature type="transmembrane region" description="Helical" evidence="7">
    <location>
        <begin position="342"/>
        <end position="360"/>
    </location>
</feature>
<feature type="transmembrane region" description="Helical" evidence="7">
    <location>
        <begin position="287"/>
        <end position="305"/>
    </location>
</feature>
<keyword evidence="5 7" id="KW-1133">Transmembrane helix</keyword>
<keyword evidence="3" id="KW-1003">Cell membrane</keyword>
<keyword evidence="2" id="KW-0813">Transport</keyword>
<feature type="transmembrane region" description="Helical" evidence="7">
    <location>
        <begin position="104"/>
        <end position="126"/>
    </location>
</feature>
<dbReference type="SUPFAM" id="SSF103473">
    <property type="entry name" value="MFS general substrate transporter"/>
    <property type="match status" value="1"/>
</dbReference>
<dbReference type="Gene3D" id="1.20.1720.10">
    <property type="entry name" value="Multidrug resistance protein D"/>
    <property type="match status" value="1"/>
</dbReference>
<feature type="transmembrane region" description="Helical" evidence="7">
    <location>
        <begin position="311"/>
        <end position="330"/>
    </location>
</feature>
<dbReference type="PATRIC" id="fig|279113.9.peg.1272"/>
<evidence type="ECO:0000256" key="6">
    <source>
        <dbReference type="ARBA" id="ARBA00023136"/>
    </source>
</evidence>
<feature type="transmembrane region" description="Helical" evidence="7">
    <location>
        <begin position="80"/>
        <end position="98"/>
    </location>
</feature>
<name>A0A127Q0U8_9BURK</name>
<evidence type="ECO:0000259" key="8">
    <source>
        <dbReference type="PROSITE" id="PS50850"/>
    </source>
</evidence>
<evidence type="ECO:0000256" key="5">
    <source>
        <dbReference type="ARBA" id="ARBA00022989"/>
    </source>
</evidence>
<evidence type="ECO:0000256" key="1">
    <source>
        <dbReference type="ARBA" id="ARBA00004651"/>
    </source>
</evidence>
<sequence length="414" mass="45276">MQKISTLTRNTLMFPLALVLFEFSVYIANDMIQPGMLTVTREFGASAAWMASAMTAFLVGGAIFQWLFGPLSDRIGRRPVMLGGTLFFIIACLATLFSRSIESFIALRVLQGMGLCFISSVGYAVVQEAFEEKAAIRVTALMANVALIAPLIGPVAGAFMIEVLPWRMVFVFIAAIATIALIGLARHMPETVKPRKEKLPLMQIWHDYREVVGNRHFVKAAMCMPLLAIPLIGWIAMSPEILVADGHLSVIEYGYWQIPVFACLIAGNLVLARQVDRWRLGSSIKIALYPIAVGILIMLLGAAFLDKPYFLVAAISVIAFGEGLSAAVMIRFTLTESPVSKATVAATMGMINMTLYGVGIELYKVFYLYAGMMGFALFSTAVIGLYWHLSRSVVARAMQARVTGHEEKEAGPLI</sequence>
<dbReference type="RefSeq" id="WP_061938252.1">
    <property type="nucleotide sequence ID" value="NZ_CP013234.1"/>
</dbReference>
<feature type="transmembrane region" description="Helical" evidence="7">
    <location>
        <begin position="138"/>
        <end position="160"/>
    </location>
</feature>
<evidence type="ECO:0000313" key="10">
    <source>
        <dbReference type="Proteomes" id="UP000074561"/>
    </source>
</evidence>
<evidence type="ECO:0000256" key="4">
    <source>
        <dbReference type="ARBA" id="ARBA00022692"/>
    </source>
</evidence>
<gene>
    <name evidence="9" type="primary">mdfA</name>
    <name evidence="9" type="ORF">CPter91_1276</name>
</gene>
<dbReference type="GO" id="GO:0022857">
    <property type="term" value="F:transmembrane transporter activity"/>
    <property type="evidence" value="ECO:0007669"/>
    <property type="project" value="InterPro"/>
</dbReference>
<dbReference type="Proteomes" id="UP000074561">
    <property type="component" value="Chromosome"/>
</dbReference>
<dbReference type="OrthoDB" id="9814303at2"/>
<dbReference type="STRING" id="279113.CPter91_1276"/>
<keyword evidence="6 7" id="KW-0472">Membrane</keyword>
<reference evidence="9 10" key="1">
    <citation type="submission" date="2015-11" db="EMBL/GenBank/DDBJ databases">
        <title>Exploring the genomic traits of fungus-feeding bacterial genus Collimonas.</title>
        <authorList>
            <person name="Song C."/>
            <person name="Schmidt R."/>
            <person name="de Jager V."/>
            <person name="Krzyzanowska D."/>
            <person name="Jongedijk E."/>
            <person name="Cankar K."/>
            <person name="Beekwilder J."/>
            <person name="van Veen A."/>
            <person name="de Boer W."/>
            <person name="van Veen J.A."/>
            <person name="Garbeva P."/>
        </authorList>
    </citation>
    <scope>NUCLEOTIDE SEQUENCE [LARGE SCALE GENOMIC DNA]</scope>
    <source>
        <strain evidence="9 10">Ter91</strain>
    </source>
</reference>
<keyword evidence="4 7" id="KW-0812">Transmembrane</keyword>
<feature type="transmembrane region" description="Helical" evidence="7">
    <location>
        <begin position="12"/>
        <end position="28"/>
    </location>
</feature>
<dbReference type="InterPro" id="IPR020846">
    <property type="entry name" value="MFS_dom"/>
</dbReference>
<dbReference type="AlphaFoldDB" id="A0A127Q0U8"/>
<dbReference type="NCBIfam" id="NF011931">
    <property type="entry name" value="PRK15402.1"/>
    <property type="match status" value="1"/>
</dbReference>
<dbReference type="Pfam" id="PF07690">
    <property type="entry name" value="MFS_1"/>
    <property type="match status" value="1"/>
</dbReference>
<feature type="transmembrane region" description="Helical" evidence="7">
    <location>
        <begin position="48"/>
        <end position="68"/>
    </location>
</feature>
<accession>A0A127Q0U8</accession>
<evidence type="ECO:0000256" key="7">
    <source>
        <dbReference type="SAM" id="Phobius"/>
    </source>
</evidence>
<protein>
    <submittedName>
        <fullName evidence="9">Multidrug transporter MdfA</fullName>
    </submittedName>
</protein>
<feature type="transmembrane region" description="Helical" evidence="7">
    <location>
        <begin position="256"/>
        <end position="275"/>
    </location>
</feature>
<dbReference type="GO" id="GO:0005886">
    <property type="term" value="C:plasma membrane"/>
    <property type="evidence" value="ECO:0007669"/>
    <property type="project" value="UniProtKB-SubCell"/>
</dbReference>
<feature type="transmembrane region" description="Helical" evidence="7">
    <location>
        <begin position="166"/>
        <end position="185"/>
    </location>
</feature>
<feature type="transmembrane region" description="Helical" evidence="7">
    <location>
        <begin position="366"/>
        <end position="389"/>
    </location>
</feature>
<feature type="domain" description="Major facilitator superfamily (MFS) profile" evidence="8">
    <location>
        <begin position="10"/>
        <end position="399"/>
    </location>
</feature>
<dbReference type="InterPro" id="IPR011701">
    <property type="entry name" value="MFS"/>
</dbReference>